<protein>
    <submittedName>
        <fullName evidence="2">Peptidoglycan deacetylase</fullName>
        <ecNumber evidence="2">3.5.1.-</ecNumber>
    </submittedName>
</protein>
<keyword evidence="2" id="KW-0378">Hydrolase</keyword>
<evidence type="ECO:0000313" key="3">
    <source>
        <dbReference type="Proteomes" id="UP000317909"/>
    </source>
</evidence>
<dbReference type="SUPFAM" id="SSF88713">
    <property type="entry name" value="Glycoside hydrolase/deacetylase"/>
    <property type="match status" value="1"/>
</dbReference>
<dbReference type="EMBL" id="CP036339">
    <property type="protein sequence ID" value="QDT71958.1"/>
    <property type="molecule type" value="Genomic_DNA"/>
</dbReference>
<accession>A0A517TUC1</accession>
<evidence type="ECO:0000313" key="2">
    <source>
        <dbReference type="EMBL" id="QDT71958.1"/>
    </source>
</evidence>
<gene>
    <name evidence="2" type="primary">pgdA_1</name>
    <name evidence="2" type="ORF">I41_11200</name>
</gene>
<sequence>MKSSPASPVVNALSFDIEDWFHMVGIDAVDNPELWPTFPSLVERYTDQILQTLADANVRATFFTLGWIADRYPALVKRIAAAGHELGTHSYWHRQCFTLTAEELRDDLRRSIDALEKAGGQKVLGFRAPTFSIIPGSEWIFDVLLDLGLKYDASLFPGTHGGGGYPCPMERHEFTGAPSGRPMRELPMSMMTILGKRIAFSGGGYLRLLPEWLIQRGFDQLNSQGTPVVAYLHPRDFAVDCPRAPMPIHRRFKCYVGLRTTATKFAMLLSRYRFATCAEVAGVVA</sequence>
<reference evidence="2 3" key="1">
    <citation type="submission" date="2019-02" db="EMBL/GenBank/DDBJ databases">
        <title>Deep-cultivation of Planctomycetes and their phenomic and genomic characterization uncovers novel biology.</title>
        <authorList>
            <person name="Wiegand S."/>
            <person name="Jogler M."/>
            <person name="Boedeker C."/>
            <person name="Pinto D."/>
            <person name="Vollmers J."/>
            <person name="Rivas-Marin E."/>
            <person name="Kohn T."/>
            <person name="Peeters S.H."/>
            <person name="Heuer A."/>
            <person name="Rast P."/>
            <person name="Oberbeckmann S."/>
            <person name="Bunk B."/>
            <person name="Jeske O."/>
            <person name="Meyerdierks A."/>
            <person name="Storesund J.E."/>
            <person name="Kallscheuer N."/>
            <person name="Luecker S."/>
            <person name="Lage O.M."/>
            <person name="Pohl T."/>
            <person name="Merkel B.J."/>
            <person name="Hornburger P."/>
            <person name="Mueller R.-W."/>
            <person name="Bruemmer F."/>
            <person name="Labrenz M."/>
            <person name="Spormann A.M."/>
            <person name="Op den Camp H."/>
            <person name="Overmann J."/>
            <person name="Amann R."/>
            <person name="Jetten M.S.M."/>
            <person name="Mascher T."/>
            <person name="Medema M.H."/>
            <person name="Devos D.P."/>
            <person name="Kaster A.-K."/>
            <person name="Ovreas L."/>
            <person name="Rohde M."/>
            <person name="Galperin M.Y."/>
            <person name="Jogler C."/>
        </authorList>
    </citation>
    <scope>NUCLEOTIDE SEQUENCE [LARGE SCALE GENOMIC DNA]</scope>
    <source>
        <strain evidence="2 3">I41</strain>
    </source>
</reference>
<dbReference type="InterPro" id="IPR002509">
    <property type="entry name" value="NODB_dom"/>
</dbReference>
<dbReference type="CDD" id="cd10941">
    <property type="entry name" value="CE4_PuuE_HpPgdA_like_2"/>
    <property type="match status" value="1"/>
</dbReference>
<dbReference type="Pfam" id="PF01522">
    <property type="entry name" value="Polysacc_deac_1"/>
    <property type="match status" value="1"/>
</dbReference>
<dbReference type="AlphaFoldDB" id="A0A517TUC1"/>
<dbReference type="GO" id="GO:0005975">
    <property type="term" value="P:carbohydrate metabolic process"/>
    <property type="evidence" value="ECO:0007669"/>
    <property type="project" value="InterPro"/>
</dbReference>
<dbReference type="PANTHER" id="PTHR47561">
    <property type="entry name" value="POLYSACCHARIDE DEACETYLASE FAMILY PROTEIN (AFU_ORTHOLOGUE AFUA_6G05030)"/>
    <property type="match status" value="1"/>
</dbReference>
<dbReference type="EC" id="3.5.1.-" evidence="2"/>
<name>A0A517TUC1_9BACT</name>
<dbReference type="Proteomes" id="UP000317909">
    <property type="component" value="Chromosome"/>
</dbReference>
<dbReference type="InterPro" id="IPR045235">
    <property type="entry name" value="PuuE_HpPgdA-like"/>
</dbReference>
<dbReference type="RefSeq" id="WP_168206706.1">
    <property type="nucleotide sequence ID" value="NZ_CP036339.1"/>
</dbReference>
<organism evidence="2 3">
    <name type="scientific">Lacipirellula limnantheis</name>
    <dbReference type="NCBI Taxonomy" id="2528024"/>
    <lineage>
        <taxon>Bacteria</taxon>
        <taxon>Pseudomonadati</taxon>
        <taxon>Planctomycetota</taxon>
        <taxon>Planctomycetia</taxon>
        <taxon>Pirellulales</taxon>
        <taxon>Lacipirellulaceae</taxon>
        <taxon>Lacipirellula</taxon>
    </lineage>
</organism>
<dbReference type="PANTHER" id="PTHR47561:SF1">
    <property type="entry name" value="POLYSACCHARIDE DEACETYLASE FAMILY PROTEIN (AFU_ORTHOLOGUE AFUA_6G05030)"/>
    <property type="match status" value="1"/>
</dbReference>
<dbReference type="Gene3D" id="3.20.20.370">
    <property type="entry name" value="Glycoside hydrolase/deacetylase"/>
    <property type="match status" value="1"/>
</dbReference>
<dbReference type="KEGG" id="llh:I41_11200"/>
<dbReference type="InterPro" id="IPR022560">
    <property type="entry name" value="DUF3473"/>
</dbReference>
<proteinExistence type="predicted"/>
<dbReference type="Pfam" id="PF11959">
    <property type="entry name" value="DUF3473"/>
    <property type="match status" value="1"/>
</dbReference>
<dbReference type="InterPro" id="IPR011330">
    <property type="entry name" value="Glyco_hydro/deAcase_b/a-brl"/>
</dbReference>
<feature type="domain" description="NodB homology" evidence="1">
    <location>
        <begin position="32"/>
        <end position="285"/>
    </location>
</feature>
<evidence type="ECO:0000259" key="1">
    <source>
        <dbReference type="PROSITE" id="PS51677"/>
    </source>
</evidence>
<keyword evidence="3" id="KW-1185">Reference proteome</keyword>
<dbReference type="PROSITE" id="PS51677">
    <property type="entry name" value="NODB"/>
    <property type="match status" value="1"/>
</dbReference>
<dbReference type="GO" id="GO:0016810">
    <property type="term" value="F:hydrolase activity, acting on carbon-nitrogen (but not peptide) bonds"/>
    <property type="evidence" value="ECO:0007669"/>
    <property type="project" value="InterPro"/>
</dbReference>